<reference evidence="2" key="1">
    <citation type="submission" date="2022-11" db="UniProtKB">
        <authorList>
            <consortium name="WormBaseParasite"/>
        </authorList>
    </citation>
    <scope>IDENTIFICATION</scope>
</reference>
<organism evidence="1 2">
    <name type="scientific">Panagrolaimus sp. PS1159</name>
    <dbReference type="NCBI Taxonomy" id="55785"/>
    <lineage>
        <taxon>Eukaryota</taxon>
        <taxon>Metazoa</taxon>
        <taxon>Ecdysozoa</taxon>
        <taxon>Nematoda</taxon>
        <taxon>Chromadorea</taxon>
        <taxon>Rhabditida</taxon>
        <taxon>Tylenchina</taxon>
        <taxon>Panagrolaimomorpha</taxon>
        <taxon>Panagrolaimoidea</taxon>
        <taxon>Panagrolaimidae</taxon>
        <taxon>Panagrolaimus</taxon>
    </lineage>
</organism>
<protein>
    <submittedName>
        <fullName evidence="2">Conserved oligomeric Golgi complex subunit 1</fullName>
    </submittedName>
</protein>
<proteinExistence type="predicted"/>
<dbReference type="Proteomes" id="UP000887580">
    <property type="component" value="Unplaced"/>
</dbReference>
<name>A0AC35F3Q8_9BILA</name>
<dbReference type="WBParaSite" id="PS1159_v2.g12844.t1">
    <property type="protein sequence ID" value="PS1159_v2.g12844.t1"/>
    <property type="gene ID" value="PS1159_v2.g12844"/>
</dbReference>
<accession>A0AC35F3Q8</accession>
<evidence type="ECO:0000313" key="1">
    <source>
        <dbReference type="Proteomes" id="UP000887580"/>
    </source>
</evidence>
<evidence type="ECO:0000313" key="2">
    <source>
        <dbReference type="WBParaSite" id="PS1159_v2.g12844.t1"/>
    </source>
</evidence>
<sequence>MSKLDVERLMRDLTIDQLQNIQENLSQQSHEKREELRKMVGRRYRDVLDASDTIRRLTEIASDLGNNMKEIRKISKNLLAGDDIKYPIKKETLFKFGLLLRLEDLLENPTDPLGDVFTFLFTENLHRGVSIESQSFKAENVDINLMLHPLGDRLITYRLALCDRLERHLGEQIDWEEVSGILAALAFLNQSNLEDLLEIYFKARKEFITKSLESSTTLINVIEMIKSTVECVDDVFGKGRAIVSALDFVTSSGWCPEPITMAIADCQSCYLKQLKVEVTRINSSYTKSYTEGLSDVFVEDKCNTWIEGLCEAVESRVKGMCDFFEHANDVIEFIYAINDIFATEWPTVSSNSLVYQKLFGSSLIERYKALITKEMHSIETNLLLNASKVQTNPPPLFQKHGARFDSLLASGVSQELYEVVQKSFNRLSDLLSNTNRYISMGKEENVQELLPALAEAALEMTKRITKLPKFNDEASGSESLTIEKNKWLSRFRVYLALVQHEPSVLCQCMGRNTELIIQCNKLLHSAAENALCNFMNILINECYLESKIPNMSHYVSDPVKFLDLAQQLEKYKLPNSESIIEIPTQLSRFYFSFLFSICQKTNTYSVGHLFTRNVTSHVSKVLGELLSKSLIETANVCSTVSAICTQILFDCKALFFMFLDKGFVEAASIIENKLDPFNKAVLTEPLSKNAKIFVQRTSMLFGQLQIEPPTSSKDIELAPSFTSLIDIAPIIPNIPRLPLIPGMSVIEHQEDQKPAAAEEMKPKKKAQPSNTPSDVLGGLLGARPDIKNLYDKFSTNWFKN</sequence>